<feature type="region of interest" description="Disordered" evidence="1">
    <location>
        <begin position="702"/>
        <end position="729"/>
    </location>
</feature>
<gene>
    <name evidence="3" type="ORF">B0T18DRAFT_354861</name>
</gene>
<feature type="domain" description="C2H2-type" evidence="2">
    <location>
        <begin position="410"/>
        <end position="436"/>
    </location>
</feature>
<feature type="compositionally biased region" description="Low complexity" evidence="1">
    <location>
        <begin position="702"/>
        <end position="711"/>
    </location>
</feature>
<feature type="region of interest" description="Disordered" evidence="1">
    <location>
        <begin position="218"/>
        <end position="298"/>
    </location>
</feature>
<dbReference type="SMART" id="SM00355">
    <property type="entry name" value="ZnF_C2H2"/>
    <property type="match status" value="2"/>
</dbReference>
<feature type="compositionally biased region" description="Polar residues" evidence="1">
    <location>
        <begin position="271"/>
        <end position="280"/>
    </location>
</feature>
<evidence type="ECO:0000313" key="4">
    <source>
        <dbReference type="Proteomes" id="UP001172155"/>
    </source>
</evidence>
<name>A0AA40BPK4_9PEZI</name>
<evidence type="ECO:0000259" key="2">
    <source>
        <dbReference type="SMART" id="SM00355"/>
    </source>
</evidence>
<dbReference type="InterPro" id="IPR013087">
    <property type="entry name" value="Znf_C2H2_type"/>
</dbReference>
<feature type="compositionally biased region" description="Polar residues" evidence="1">
    <location>
        <begin position="712"/>
        <end position="723"/>
    </location>
</feature>
<dbReference type="PANTHER" id="PTHR35391:SF5">
    <property type="entry name" value="DUF6590 DOMAIN-CONTAINING PROTEIN"/>
    <property type="match status" value="1"/>
</dbReference>
<dbReference type="PANTHER" id="PTHR35391">
    <property type="entry name" value="C2H2-TYPE DOMAIN-CONTAINING PROTEIN-RELATED"/>
    <property type="match status" value="1"/>
</dbReference>
<reference evidence="3" key="1">
    <citation type="submission" date="2023-06" db="EMBL/GenBank/DDBJ databases">
        <title>Genome-scale phylogeny and comparative genomics of the fungal order Sordariales.</title>
        <authorList>
            <consortium name="Lawrence Berkeley National Laboratory"/>
            <person name="Hensen N."/>
            <person name="Bonometti L."/>
            <person name="Westerberg I."/>
            <person name="Brannstrom I.O."/>
            <person name="Guillou S."/>
            <person name="Cros-Aarteil S."/>
            <person name="Calhoun S."/>
            <person name="Haridas S."/>
            <person name="Kuo A."/>
            <person name="Mondo S."/>
            <person name="Pangilinan J."/>
            <person name="Riley R."/>
            <person name="LaButti K."/>
            <person name="Andreopoulos B."/>
            <person name="Lipzen A."/>
            <person name="Chen C."/>
            <person name="Yanf M."/>
            <person name="Daum C."/>
            <person name="Ng V."/>
            <person name="Clum A."/>
            <person name="Steindorff A."/>
            <person name="Ohm R."/>
            <person name="Martin F."/>
            <person name="Silar P."/>
            <person name="Natvig D."/>
            <person name="Lalanne C."/>
            <person name="Gautier V."/>
            <person name="Ament-velasquez S.L."/>
            <person name="Kruys A."/>
            <person name="Hutchinson M.I."/>
            <person name="Powell A.J."/>
            <person name="Barry K."/>
            <person name="Miller A.N."/>
            <person name="Grigoriev I.V."/>
            <person name="Debuchy R."/>
            <person name="Gladieux P."/>
            <person name="Thoren M.H."/>
            <person name="Johannesson H."/>
        </authorList>
    </citation>
    <scope>NUCLEOTIDE SEQUENCE</scope>
    <source>
        <strain evidence="3">SMH3187-1</strain>
    </source>
</reference>
<dbReference type="AlphaFoldDB" id="A0AA40BPK4"/>
<dbReference type="Proteomes" id="UP001172155">
    <property type="component" value="Unassembled WGS sequence"/>
</dbReference>
<protein>
    <recommendedName>
        <fullName evidence="2">C2H2-type domain-containing protein</fullName>
    </recommendedName>
</protein>
<evidence type="ECO:0000256" key="1">
    <source>
        <dbReference type="SAM" id="MobiDB-lite"/>
    </source>
</evidence>
<dbReference type="EMBL" id="JAUKUD010000007">
    <property type="protein sequence ID" value="KAK0738075.1"/>
    <property type="molecule type" value="Genomic_DNA"/>
</dbReference>
<organism evidence="3 4">
    <name type="scientific">Schizothecium vesticola</name>
    <dbReference type="NCBI Taxonomy" id="314040"/>
    <lineage>
        <taxon>Eukaryota</taxon>
        <taxon>Fungi</taxon>
        <taxon>Dikarya</taxon>
        <taxon>Ascomycota</taxon>
        <taxon>Pezizomycotina</taxon>
        <taxon>Sordariomycetes</taxon>
        <taxon>Sordariomycetidae</taxon>
        <taxon>Sordariales</taxon>
        <taxon>Schizotheciaceae</taxon>
        <taxon>Schizothecium</taxon>
    </lineage>
</organism>
<accession>A0AA40BPK4</accession>
<keyword evidence="4" id="KW-1185">Reference proteome</keyword>
<evidence type="ECO:0000313" key="3">
    <source>
        <dbReference type="EMBL" id="KAK0738075.1"/>
    </source>
</evidence>
<sequence length="729" mass="80802">MNRNRNPSPALPVNKLAIQIRQEFQQCVTHQDLMEGNWAELRMSDFNLWVAGVGATARKRASLDARLEALPSELVTLKHLLSSLRKSLRDCRISDGTKRQESREIVDMIIENLGMLASVIRRTGHKSRLRRADDDFDPQRQAEFRRHLECVALLRPSEDGVFKQRFVGRERLDVSPTSDFSATGDNNPLTPLQARLVEANLIRRYRFIRAQRHAVKLAGSARQEEGQDAPMAHNPPNRSGGEGQSSPMEVDDDAMLIDPQHARPPEPKPELQNTKASGNAQDRGVVAGPACSSTKASTVDTRVRIEEVRNFTRAAATQITDITAAARYPTLLGSHDRTGEMLRLIMKCPCCCQALPISSVMIEAKWRKHLARDLYPYTCIAERCPTPSALFLTQKDLQEHIETDHTPSRWTCSVCDDPDMTFVELQALVRHLQVEHAEDIMPGSIEAAISWGAVKSYGLTSCPLCNFRGNLKLDNPELIHHVLECTHDFALRALPWPNVDAPVSSVAGTYNLTHPVADPVDTWLRGIIDDDVSQENQPPLTLETRPCDFMILGSGLAQGCGALDYFADNEYFPEQSDSFSSGRTGVKLSAASLPEAENKQIAYDSLFLDLLGLGLPLIAEKHHSPDELAIHLSDIPEGQDSPIDGPALMAIRGQFQLGGEELSMARDYHQPDVLSVGGAQGTLSSEATLYKYGPPIPEISIRPPSPRSLSPVQSHWTLSSSRTGFRHWE</sequence>
<proteinExistence type="predicted"/>
<feature type="compositionally biased region" description="Basic and acidic residues" evidence="1">
    <location>
        <begin position="260"/>
        <end position="269"/>
    </location>
</feature>
<comment type="caution">
    <text evidence="3">The sequence shown here is derived from an EMBL/GenBank/DDBJ whole genome shotgun (WGS) entry which is preliminary data.</text>
</comment>
<feature type="domain" description="C2H2-type" evidence="2">
    <location>
        <begin position="377"/>
        <end position="405"/>
    </location>
</feature>